<proteinExistence type="predicted"/>
<dbReference type="Pfam" id="PF20411">
    <property type="entry name" value="DUF6697"/>
    <property type="match status" value="1"/>
</dbReference>
<name>A0AAD7J1T3_9AGAR</name>
<evidence type="ECO:0000313" key="4">
    <source>
        <dbReference type="Proteomes" id="UP001215598"/>
    </source>
</evidence>
<comment type="caution">
    <text evidence="3">The sequence shown here is derived from an EMBL/GenBank/DDBJ whole genome shotgun (WGS) entry which is preliminary data.</text>
</comment>
<dbReference type="InterPro" id="IPR046520">
    <property type="entry name" value="DUF6697"/>
</dbReference>
<evidence type="ECO:0000313" key="3">
    <source>
        <dbReference type="EMBL" id="KAJ7755157.1"/>
    </source>
</evidence>
<accession>A0AAD7J1T3</accession>
<evidence type="ECO:0000259" key="2">
    <source>
        <dbReference type="Pfam" id="PF20411"/>
    </source>
</evidence>
<feature type="region of interest" description="Disordered" evidence="1">
    <location>
        <begin position="211"/>
        <end position="292"/>
    </location>
</feature>
<keyword evidence="4" id="KW-1185">Reference proteome</keyword>
<feature type="compositionally biased region" description="Polar residues" evidence="1">
    <location>
        <begin position="281"/>
        <end position="292"/>
    </location>
</feature>
<evidence type="ECO:0000256" key="1">
    <source>
        <dbReference type="SAM" id="MobiDB-lite"/>
    </source>
</evidence>
<gene>
    <name evidence="3" type="ORF">B0H16DRAFT_1315928</name>
</gene>
<reference evidence="3" key="1">
    <citation type="submission" date="2023-03" db="EMBL/GenBank/DDBJ databases">
        <title>Massive genome expansion in bonnet fungi (Mycena s.s.) driven by repeated elements and novel gene families across ecological guilds.</title>
        <authorList>
            <consortium name="Lawrence Berkeley National Laboratory"/>
            <person name="Harder C.B."/>
            <person name="Miyauchi S."/>
            <person name="Viragh M."/>
            <person name="Kuo A."/>
            <person name="Thoen E."/>
            <person name="Andreopoulos B."/>
            <person name="Lu D."/>
            <person name="Skrede I."/>
            <person name="Drula E."/>
            <person name="Henrissat B."/>
            <person name="Morin E."/>
            <person name="Kohler A."/>
            <person name="Barry K."/>
            <person name="LaButti K."/>
            <person name="Morin E."/>
            <person name="Salamov A."/>
            <person name="Lipzen A."/>
            <person name="Mereny Z."/>
            <person name="Hegedus B."/>
            <person name="Baldrian P."/>
            <person name="Stursova M."/>
            <person name="Weitz H."/>
            <person name="Taylor A."/>
            <person name="Grigoriev I.V."/>
            <person name="Nagy L.G."/>
            <person name="Martin F."/>
            <person name="Kauserud H."/>
        </authorList>
    </citation>
    <scope>NUCLEOTIDE SEQUENCE</scope>
    <source>
        <strain evidence="3">CBHHK182m</strain>
    </source>
</reference>
<protein>
    <recommendedName>
        <fullName evidence="2">DUF6697 domain-containing protein</fullName>
    </recommendedName>
</protein>
<feature type="domain" description="DUF6697" evidence="2">
    <location>
        <begin position="15"/>
        <end position="212"/>
    </location>
</feature>
<feature type="compositionally biased region" description="Acidic residues" evidence="1">
    <location>
        <begin position="269"/>
        <end position="279"/>
    </location>
</feature>
<dbReference type="EMBL" id="JARKIB010000050">
    <property type="protein sequence ID" value="KAJ7755157.1"/>
    <property type="molecule type" value="Genomic_DNA"/>
</dbReference>
<dbReference type="Proteomes" id="UP001215598">
    <property type="component" value="Unassembled WGS sequence"/>
</dbReference>
<dbReference type="AlphaFoldDB" id="A0AAD7J1T3"/>
<sequence>EPFSIDLPKEILDTTVEREFMSKNYGGNEQETAPPIAAKFWKRTGKRYFLYLNLDYNPHCPEVPGAPGVLFNVGYSPALGIDEDQKPWTLFARLDTKTWQYEGEYVSAPAPVLTLAEWKQQSLQVQNKWTRNIANPKKKWGKDVRIGIGLRRQLGWRPTEREMEAAWKAGKDFAVTPEEISKAIDDGEVVIATETMKCIDYDRPFQRDLAAKMPSFERRTRKPRGGAKKAAGAKGKKAAATKTQSGGKAKRKRTAAPASQSKKRKWADFDSESEEDDEYQPQGTRSRPITVA</sequence>
<feature type="non-terminal residue" evidence="3">
    <location>
        <position position="1"/>
    </location>
</feature>
<organism evidence="3 4">
    <name type="scientific">Mycena metata</name>
    <dbReference type="NCBI Taxonomy" id="1033252"/>
    <lineage>
        <taxon>Eukaryota</taxon>
        <taxon>Fungi</taxon>
        <taxon>Dikarya</taxon>
        <taxon>Basidiomycota</taxon>
        <taxon>Agaricomycotina</taxon>
        <taxon>Agaricomycetes</taxon>
        <taxon>Agaricomycetidae</taxon>
        <taxon>Agaricales</taxon>
        <taxon>Marasmiineae</taxon>
        <taxon>Mycenaceae</taxon>
        <taxon>Mycena</taxon>
    </lineage>
</organism>